<proteinExistence type="predicted"/>
<evidence type="ECO:0000256" key="1">
    <source>
        <dbReference type="SAM" id="Phobius"/>
    </source>
</evidence>
<feature type="transmembrane region" description="Helical" evidence="1">
    <location>
        <begin position="54"/>
        <end position="71"/>
    </location>
</feature>
<evidence type="ECO:0000313" key="2">
    <source>
        <dbReference type="EMBL" id="MCQ8183151.1"/>
    </source>
</evidence>
<accession>A0ABT1ULP3</accession>
<feature type="transmembrane region" description="Helical" evidence="1">
    <location>
        <begin position="83"/>
        <end position="101"/>
    </location>
</feature>
<feature type="transmembrane region" description="Helical" evidence="1">
    <location>
        <begin position="27"/>
        <end position="47"/>
    </location>
</feature>
<dbReference type="Proteomes" id="UP001524569">
    <property type="component" value="Unassembled WGS sequence"/>
</dbReference>
<gene>
    <name evidence="2" type="ORF">NP603_18700</name>
</gene>
<dbReference type="RefSeq" id="WP_256612374.1">
    <property type="nucleotide sequence ID" value="NZ_JANIBM010000037.1"/>
</dbReference>
<keyword evidence="1" id="KW-1133">Transmembrane helix</keyword>
<organism evidence="2 3">
    <name type="scientific">Methylomonas aurea</name>
    <dbReference type="NCBI Taxonomy" id="2952224"/>
    <lineage>
        <taxon>Bacteria</taxon>
        <taxon>Pseudomonadati</taxon>
        <taxon>Pseudomonadota</taxon>
        <taxon>Gammaproteobacteria</taxon>
        <taxon>Methylococcales</taxon>
        <taxon>Methylococcaceae</taxon>
        <taxon>Methylomonas</taxon>
    </lineage>
</organism>
<keyword evidence="3" id="KW-1185">Reference proteome</keyword>
<comment type="caution">
    <text evidence="2">The sequence shown here is derived from an EMBL/GenBank/DDBJ whole genome shotgun (WGS) entry which is preliminary data.</text>
</comment>
<keyword evidence="1" id="KW-0812">Transmembrane</keyword>
<evidence type="ECO:0000313" key="3">
    <source>
        <dbReference type="Proteomes" id="UP001524569"/>
    </source>
</evidence>
<reference evidence="2 3" key="1">
    <citation type="submission" date="2022-07" db="EMBL/GenBank/DDBJ databases">
        <title>Methylomonas rivi sp. nov., Methylomonas rosea sp. nov., Methylomonas aureus sp. nov. and Methylomonas subterranea sp. nov., four novel methanotrophs isolated from a freshwater creek and the deep terrestrial subsurface.</title>
        <authorList>
            <person name="Abin C."/>
            <person name="Sankaranarayanan K."/>
            <person name="Garner C."/>
            <person name="Sindelar R."/>
            <person name="Kotary K."/>
            <person name="Garner R."/>
            <person name="Barclay S."/>
            <person name="Lawson P."/>
            <person name="Krumholz L."/>
        </authorList>
    </citation>
    <scope>NUCLEOTIDE SEQUENCE [LARGE SCALE GENOMIC DNA]</scope>
    <source>
        <strain evidence="2 3">SURF-1</strain>
    </source>
</reference>
<sequence length="170" mass="19311">MPVFIASSLILTTLIETQNPVLPLLNLDAVWMSAAAIAALFLLGGCLKRLSGAIWHDGFACACLWAWYGYWKPLFSEGSPQFSVFPVYFALLAAWMLFGFINRSPRFDWESQETFRYFETYLSRATPCTLAALVLVCLALPEHYLSFPLAMTFFVIRSAFQRCIEIIDRL</sequence>
<protein>
    <submittedName>
        <fullName evidence="2">Uncharacterized protein</fullName>
    </submittedName>
</protein>
<name>A0ABT1ULP3_9GAMM</name>
<feature type="transmembrane region" description="Helical" evidence="1">
    <location>
        <begin position="121"/>
        <end position="141"/>
    </location>
</feature>
<keyword evidence="1" id="KW-0472">Membrane</keyword>
<dbReference type="EMBL" id="JANIBM010000037">
    <property type="protein sequence ID" value="MCQ8183151.1"/>
    <property type="molecule type" value="Genomic_DNA"/>
</dbReference>